<dbReference type="RefSeq" id="WP_406633817.1">
    <property type="nucleotide sequence ID" value="NZ_CP148033.1"/>
</dbReference>
<evidence type="ECO:0000256" key="1">
    <source>
        <dbReference type="SAM" id="MobiDB-lite"/>
    </source>
</evidence>
<dbReference type="InterPro" id="IPR023375">
    <property type="entry name" value="ADC_dom_sf"/>
</dbReference>
<keyword evidence="3" id="KW-1185">Reference proteome</keyword>
<reference evidence="2 3" key="1">
    <citation type="submission" date="2024-03" db="EMBL/GenBank/DDBJ databases">
        <title>Rhodococcus navarretei sp. nov. and Pseudarthrobacter quantumdoti sp. nov., two new species with the ability to biosynthesize Quantum Dots isolated from soil samples at Union Glacier, Antarctica.</title>
        <authorList>
            <person name="Vargas M."/>
        </authorList>
    </citation>
    <scope>NUCLEOTIDE SEQUENCE [LARGE SCALE GENOMIC DNA]</scope>
    <source>
        <strain evidence="2 3">RC-2-3</strain>
    </source>
</reference>
<dbReference type="PANTHER" id="PTHR39186">
    <property type="entry name" value="DUF2071 FAMILY PROTEIN"/>
    <property type="match status" value="1"/>
</dbReference>
<dbReference type="EMBL" id="CP148033">
    <property type="protein sequence ID" value="WXK92264.1"/>
    <property type="molecule type" value="Genomic_DNA"/>
</dbReference>
<dbReference type="Pfam" id="PF09844">
    <property type="entry name" value="DUF2071"/>
    <property type="match status" value="1"/>
</dbReference>
<accession>A0ABZ2R1F2</accession>
<dbReference type="Proteomes" id="UP001623384">
    <property type="component" value="Chromosome"/>
</dbReference>
<name>A0ABZ2R1F2_9MICC</name>
<gene>
    <name evidence="2" type="ORF">WHH00_14395</name>
</gene>
<evidence type="ECO:0000313" key="2">
    <source>
        <dbReference type="EMBL" id="WXK92264.1"/>
    </source>
</evidence>
<feature type="compositionally biased region" description="Low complexity" evidence="1">
    <location>
        <begin position="257"/>
        <end position="268"/>
    </location>
</feature>
<dbReference type="SUPFAM" id="SSF160104">
    <property type="entry name" value="Acetoacetate decarboxylase-like"/>
    <property type="match status" value="1"/>
</dbReference>
<protein>
    <submittedName>
        <fullName evidence="2">DUF2071 domain-containing protein</fullName>
    </submittedName>
</protein>
<dbReference type="PANTHER" id="PTHR39186:SF1">
    <property type="entry name" value="DUF2071 DOMAIN-CONTAINING PROTEIN"/>
    <property type="match status" value="1"/>
</dbReference>
<dbReference type="InterPro" id="IPR018644">
    <property type="entry name" value="DUF2071"/>
</dbReference>
<evidence type="ECO:0000313" key="3">
    <source>
        <dbReference type="Proteomes" id="UP001623384"/>
    </source>
</evidence>
<feature type="region of interest" description="Disordered" evidence="1">
    <location>
        <begin position="257"/>
        <end position="279"/>
    </location>
</feature>
<proteinExistence type="predicted"/>
<organism evidence="2 3">
    <name type="scientific">Pseudarthrobacter quantipunctorum</name>
    <dbReference type="NCBI Taxonomy" id="3128980"/>
    <lineage>
        <taxon>Bacteria</taxon>
        <taxon>Bacillati</taxon>
        <taxon>Actinomycetota</taxon>
        <taxon>Actinomycetes</taxon>
        <taxon>Micrococcales</taxon>
        <taxon>Micrococcaceae</taxon>
        <taxon>Pseudarthrobacter</taxon>
    </lineage>
</organism>
<sequence>MNKHLSAAALWPDPPELPLPAIMAQRWLDAVFLHWRIPESSAARFMPPGVEPDVFDGSSWVGLIGFRMKGAGIGRGPGIPYLGSFNEVNVRLYSREPDGTRGVVFLSLDANRLPVVLAARQAGIPYVWSRIRSWGTPPGTPEGTGGGTSGYSVSRFRKGAASRFSVTPDLGSVADDPLSIHVTARFGLHSRFFGRTIHIPNTHEPWALHHADVHELQDGLISSAGIEVGGPPESVLYSPGVRTQFGWPRVVTGSLGVRGQSRQQGQGQDIRRPASPGLR</sequence>